<dbReference type="OrthoDB" id="10266696at2759"/>
<dbReference type="CDD" id="cd03571">
    <property type="entry name" value="ENTH"/>
    <property type="match status" value="1"/>
</dbReference>
<feature type="compositionally biased region" description="Low complexity" evidence="8">
    <location>
        <begin position="645"/>
        <end position="666"/>
    </location>
</feature>
<dbReference type="CDD" id="cd08204">
    <property type="entry name" value="ArfGap"/>
    <property type="match status" value="1"/>
</dbReference>
<dbReference type="GO" id="GO:0030136">
    <property type="term" value="C:clathrin-coated vesicle"/>
    <property type="evidence" value="ECO:0007669"/>
    <property type="project" value="UniProtKB-SubCell"/>
</dbReference>
<evidence type="ECO:0000256" key="5">
    <source>
        <dbReference type="ARBA" id="ARBA00022833"/>
    </source>
</evidence>
<evidence type="ECO:0000256" key="7">
    <source>
        <dbReference type="PROSITE-ProRule" id="PRU00288"/>
    </source>
</evidence>
<dbReference type="InterPro" id="IPR013809">
    <property type="entry name" value="ENTH"/>
</dbReference>
<evidence type="ECO:0000259" key="9">
    <source>
        <dbReference type="PROSITE" id="PS50115"/>
    </source>
</evidence>
<accession>A0A8J4FVR3</accession>
<dbReference type="PROSITE" id="PS50942">
    <property type="entry name" value="ENTH"/>
    <property type="match status" value="1"/>
</dbReference>
<comment type="caution">
    <text evidence="11">The sequence shown here is derived from an EMBL/GenBank/DDBJ whole genome shotgun (WGS) entry which is preliminary data.</text>
</comment>
<evidence type="ECO:0008006" key="13">
    <source>
        <dbReference type="Google" id="ProtNLM"/>
    </source>
</evidence>
<dbReference type="InterPro" id="IPR008942">
    <property type="entry name" value="ENTH_VHS"/>
</dbReference>
<feature type="region of interest" description="Disordered" evidence="8">
    <location>
        <begin position="645"/>
        <end position="690"/>
    </location>
</feature>
<feature type="region of interest" description="Disordered" evidence="8">
    <location>
        <begin position="243"/>
        <end position="262"/>
    </location>
</feature>
<dbReference type="SMART" id="SM00273">
    <property type="entry name" value="ENTH"/>
    <property type="match status" value="1"/>
</dbReference>
<feature type="region of interest" description="Disordered" evidence="8">
    <location>
        <begin position="566"/>
        <end position="622"/>
    </location>
</feature>
<dbReference type="GO" id="GO:0008270">
    <property type="term" value="F:zinc ion binding"/>
    <property type="evidence" value="ECO:0007669"/>
    <property type="project" value="UniProtKB-KW"/>
</dbReference>
<dbReference type="PANTHER" id="PTHR46419">
    <property type="entry name" value="ADP-RIBOSYLATION FACTOR GTPASE-ACTIVATING PROTEIN AGD5"/>
    <property type="match status" value="1"/>
</dbReference>
<keyword evidence="3" id="KW-0479">Metal-binding</keyword>
<keyword evidence="2" id="KW-0343">GTPase activation</keyword>
<dbReference type="GO" id="GO:0005096">
    <property type="term" value="F:GTPase activator activity"/>
    <property type="evidence" value="ECO:0007669"/>
    <property type="project" value="UniProtKB-KW"/>
</dbReference>
<evidence type="ECO:0000256" key="2">
    <source>
        <dbReference type="ARBA" id="ARBA00022468"/>
    </source>
</evidence>
<dbReference type="SUPFAM" id="SSF48464">
    <property type="entry name" value="ENTH/VHS domain"/>
    <property type="match status" value="1"/>
</dbReference>
<dbReference type="PROSITE" id="PS50115">
    <property type="entry name" value="ARFGAP"/>
    <property type="match status" value="1"/>
</dbReference>
<dbReference type="InterPro" id="IPR001164">
    <property type="entry name" value="ArfGAP_dom"/>
</dbReference>
<evidence type="ECO:0000259" key="10">
    <source>
        <dbReference type="PROSITE" id="PS50942"/>
    </source>
</evidence>
<dbReference type="SUPFAM" id="SSF57863">
    <property type="entry name" value="ArfGap/RecO-like zinc finger"/>
    <property type="match status" value="1"/>
</dbReference>
<dbReference type="InterPro" id="IPR037278">
    <property type="entry name" value="ARFGAP/RecO"/>
</dbReference>
<reference evidence="11" key="1">
    <citation type="journal article" date="2021" name="Proc. Natl. Acad. Sci. U.S.A.">
        <title>Three genomes in the algal genus Volvox reveal the fate of a haploid sex-determining region after a transition to homothallism.</title>
        <authorList>
            <person name="Yamamoto K."/>
            <person name="Hamaji T."/>
            <person name="Kawai-Toyooka H."/>
            <person name="Matsuzaki R."/>
            <person name="Takahashi F."/>
            <person name="Nishimura Y."/>
            <person name="Kawachi M."/>
            <person name="Noguchi H."/>
            <person name="Minakuchi Y."/>
            <person name="Umen J.G."/>
            <person name="Toyoda A."/>
            <person name="Nozaki H."/>
        </authorList>
    </citation>
    <scope>NUCLEOTIDE SEQUENCE</scope>
    <source>
        <strain evidence="11">NIES-3786</strain>
    </source>
</reference>
<feature type="domain" description="ENTH" evidence="10">
    <location>
        <begin position="33"/>
        <end position="165"/>
    </location>
</feature>
<keyword evidence="6" id="KW-0968">Cytoplasmic vesicle</keyword>
<evidence type="ECO:0000256" key="4">
    <source>
        <dbReference type="ARBA" id="ARBA00022771"/>
    </source>
</evidence>
<feature type="compositionally biased region" description="Pro residues" evidence="8">
    <location>
        <begin position="827"/>
        <end position="838"/>
    </location>
</feature>
<evidence type="ECO:0000256" key="3">
    <source>
        <dbReference type="ARBA" id="ARBA00022723"/>
    </source>
</evidence>
<keyword evidence="5" id="KW-0862">Zinc</keyword>
<sequence length="990" mass="100910">MSMDTGAPQLHLQGIIMEAASWLRDYITAIKNGRLHPFSLAERKTRAATRNEAWGPSGTMLAELADMTKDQEQCEVIFAVLEYRIRSPEHKWLCVYKALQVLEYLLQRGSRHCCCAAQELLVPLAALRNFDYLGPDNRDHGRSVRLRAQAVTALILDADGLAKKRDQLAQRAGNMKFSGYSREDALAAAAAKDASGAAKAMFDSPASGPVTPAPTSVGDDADGGDGGSGTPVLPGRLQVAAPASGSLQEGPMSPSTYRPPSLFVTASTTRMGQQSGSAPTLRNAGETKGVTFEQNKRQLEQLRQLMLLEANRTCADCASSAAAARPTWASINLGVFICMRCAGIHRGLGVHVSKVRSTTLDTWLPEQVANMARLGNRRANAHFEARLDPALRPSRENTQQLERFIRLKYADKVWASAESWPPEEGAVSAPAAAAAQVSLVGRQLGGTPQPGSGPASGAFAWPPTVGSTGGGFGDSPPTWPSPGSSLTPPSSATQPGRTTPPPQPGSGVSLMGLATGTPPAGSGAKSASSNVTMRLLPPPPPPGQLRIRFGAGFGAASAAAAATVREAPQGVRNSSGPSSAGDLLQLDSSTEDDGEEEEGEVNGGGGRGGSARGKATGTPGSGTTALWDLLDLDLDVMTWLERTEAAQQQQQQQKAQQSQGQQQQQQHLSHQRSLSGPPTDGSGCGNVPAPPAAGMPTAAAYLNIPAGYSPNEKLPGAAWGDTGPSFSAGLTAIGGPTAPRSAAGSAIASGGGGGGGPSLLGTAESVILTSEFPVYDLLTPLPTGGGVLPAMAAGPASSRPISIGVQAAAVAAPPIPSPPGSLSRVYAPPPPHLQPSPPQSSGHSASPLHTHGGSSSQPLNIGVTAAAATKAAAVMATAATASMAATPPHNTAPGGMMQANIMQPASMSRPSSRLGMRGAAAQPVSVVTAAPVPVMDLDNLLALQLNSLDTSLAQGPSGKGAVGGGRPGSSWQPATAVAGVYGGAIGSCHR</sequence>
<dbReference type="InterPro" id="IPR038508">
    <property type="entry name" value="ArfGAP_dom_sf"/>
</dbReference>
<dbReference type="Proteomes" id="UP000747110">
    <property type="component" value="Unassembled WGS sequence"/>
</dbReference>
<dbReference type="Pfam" id="PF01417">
    <property type="entry name" value="ENTH"/>
    <property type="match status" value="1"/>
</dbReference>
<keyword evidence="12" id="KW-1185">Reference proteome</keyword>
<dbReference type="EMBL" id="BNCP01000076">
    <property type="protein sequence ID" value="GIL92355.1"/>
    <property type="molecule type" value="Genomic_DNA"/>
</dbReference>
<protein>
    <recommendedName>
        <fullName evidence="13">Arf-GAP domain-containing protein</fullName>
    </recommendedName>
</protein>
<feature type="region of interest" description="Disordered" evidence="8">
    <location>
        <begin position="821"/>
        <end position="859"/>
    </location>
</feature>
<feature type="compositionally biased region" description="Acidic residues" evidence="8">
    <location>
        <begin position="589"/>
        <end position="600"/>
    </location>
</feature>
<dbReference type="FunFam" id="1.10.220.150:FF:000009">
    <property type="entry name" value="stromal membrane-associated protein 1 isoform X1"/>
    <property type="match status" value="1"/>
</dbReference>
<keyword evidence="4 7" id="KW-0863">Zinc-finger</keyword>
<evidence type="ECO:0000313" key="12">
    <source>
        <dbReference type="Proteomes" id="UP000747110"/>
    </source>
</evidence>
<name>A0A8J4FVR3_9CHLO</name>
<dbReference type="PRINTS" id="PR00405">
    <property type="entry name" value="REVINTRACTNG"/>
</dbReference>
<feature type="compositionally biased region" description="Gly residues" evidence="8">
    <location>
        <begin position="601"/>
        <end position="611"/>
    </location>
</feature>
<dbReference type="PANTHER" id="PTHR46419:SF2">
    <property type="entry name" value="ADP-RIBOSYLATION FACTOR GTPASE-ACTIVATING PROTEIN AGD5"/>
    <property type="match status" value="1"/>
</dbReference>
<dbReference type="AlphaFoldDB" id="A0A8J4FVR3"/>
<gene>
    <name evidence="11" type="ORF">Vretifemale_19879</name>
</gene>
<dbReference type="InterPro" id="IPR044520">
    <property type="entry name" value="ARF_GAP_AGD5/15"/>
</dbReference>
<proteinExistence type="predicted"/>
<feature type="compositionally biased region" description="Low complexity" evidence="8">
    <location>
        <begin position="481"/>
        <end position="497"/>
    </location>
</feature>
<dbReference type="Gene3D" id="1.10.220.150">
    <property type="entry name" value="Arf GTPase activating protein"/>
    <property type="match status" value="1"/>
</dbReference>
<feature type="domain" description="Arf-GAP" evidence="9">
    <location>
        <begin position="296"/>
        <end position="424"/>
    </location>
</feature>
<evidence type="ECO:0000256" key="8">
    <source>
        <dbReference type="SAM" id="MobiDB-lite"/>
    </source>
</evidence>
<feature type="compositionally biased region" description="Polar residues" evidence="8">
    <location>
        <begin position="253"/>
        <end position="262"/>
    </location>
</feature>
<feature type="region of interest" description="Disordered" evidence="8">
    <location>
        <begin position="442"/>
        <end position="548"/>
    </location>
</feature>
<feature type="compositionally biased region" description="Low complexity" evidence="8">
    <location>
        <begin position="520"/>
        <end position="529"/>
    </location>
</feature>
<dbReference type="Gene3D" id="1.25.40.90">
    <property type="match status" value="1"/>
</dbReference>
<dbReference type="SMART" id="SM00105">
    <property type="entry name" value="ArfGap"/>
    <property type="match status" value="1"/>
</dbReference>
<feature type="region of interest" description="Disordered" evidence="8">
    <location>
        <begin position="200"/>
        <end position="236"/>
    </location>
</feature>
<evidence type="ECO:0000313" key="11">
    <source>
        <dbReference type="EMBL" id="GIL92355.1"/>
    </source>
</evidence>
<organism evidence="11 12">
    <name type="scientific">Volvox reticuliferus</name>
    <dbReference type="NCBI Taxonomy" id="1737510"/>
    <lineage>
        <taxon>Eukaryota</taxon>
        <taxon>Viridiplantae</taxon>
        <taxon>Chlorophyta</taxon>
        <taxon>core chlorophytes</taxon>
        <taxon>Chlorophyceae</taxon>
        <taxon>CS clade</taxon>
        <taxon>Chlamydomonadales</taxon>
        <taxon>Volvocaceae</taxon>
        <taxon>Volvox</taxon>
    </lineage>
</organism>
<feature type="compositionally biased region" description="Polar residues" evidence="8">
    <location>
        <begin position="667"/>
        <end position="676"/>
    </location>
</feature>
<comment type="subcellular location">
    <subcellularLocation>
        <location evidence="1">Cytoplasmic vesicle</location>
        <location evidence="1">Clathrin-coated vesicle</location>
    </subcellularLocation>
</comment>
<evidence type="ECO:0000256" key="1">
    <source>
        <dbReference type="ARBA" id="ARBA00004132"/>
    </source>
</evidence>
<evidence type="ECO:0000256" key="6">
    <source>
        <dbReference type="ARBA" id="ARBA00023329"/>
    </source>
</evidence>
<dbReference type="Pfam" id="PF01412">
    <property type="entry name" value="ArfGap"/>
    <property type="match status" value="1"/>
</dbReference>